<feature type="compositionally biased region" description="Basic and acidic residues" evidence="1">
    <location>
        <begin position="1"/>
        <end position="10"/>
    </location>
</feature>
<reference evidence="2" key="1">
    <citation type="submission" date="2014-09" db="EMBL/GenBank/DDBJ databases">
        <authorList>
            <person name="Magalhaes I.L.F."/>
            <person name="Oliveira U."/>
            <person name="Santos F.R."/>
            <person name="Vidigal T.H.D.A."/>
            <person name="Brescovit A.D."/>
            <person name="Santos A.J."/>
        </authorList>
    </citation>
    <scope>NUCLEOTIDE SEQUENCE</scope>
    <source>
        <tissue evidence="2">Shoot tissue taken approximately 20 cm above the soil surface</tissue>
    </source>
</reference>
<organism evidence="2">
    <name type="scientific">Arundo donax</name>
    <name type="common">Giant reed</name>
    <name type="synonym">Donax arundinaceus</name>
    <dbReference type="NCBI Taxonomy" id="35708"/>
    <lineage>
        <taxon>Eukaryota</taxon>
        <taxon>Viridiplantae</taxon>
        <taxon>Streptophyta</taxon>
        <taxon>Embryophyta</taxon>
        <taxon>Tracheophyta</taxon>
        <taxon>Spermatophyta</taxon>
        <taxon>Magnoliopsida</taxon>
        <taxon>Liliopsida</taxon>
        <taxon>Poales</taxon>
        <taxon>Poaceae</taxon>
        <taxon>PACMAD clade</taxon>
        <taxon>Arundinoideae</taxon>
        <taxon>Arundineae</taxon>
        <taxon>Arundo</taxon>
    </lineage>
</organism>
<protein>
    <submittedName>
        <fullName evidence="2">Uncharacterized protein</fullName>
    </submittedName>
</protein>
<evidence type="ECO:0000256" key="1">
    <source>
        <dbReference type="SAM" id="MobiDB-lite"/>
    </source>
</evidence>
<accession>A0A0A8YH08</accession>
<sequence length="54" mass="5948">MQPQDERTVVRDGSSSTLKKAIRKKEAPVRCAENAVQSDNSRSLPFVQPCVFAA</sequence>
<feature type="region of interest" description="Disordered" evidence="1">
    <location>
        <begin position="1"/>
        <end position="21"/>
    </location>
</feature>
<dbReference type="AlphaFoldDB" id="A0A0A8YH08"/>
<dbReference type="EMBL" id="GBRH01273260">
    <property type="protein sequence ID" value="JAD24635.1"/>
    <property type="molecule type" value="Transcribed_RNA"/>
</dbReference>
<name>A0A0A8YH08_ARUDO</name>
<evidence type="ECO:0000313" key="2">
    <source>
        <dbReference type="EMBL" id="JAD24635.1"/>
    </source>
</evidence>
<reference evidence="2" key="2">
    <citation type="journal article" date="2015" name="Data Brief">
        <title>Shoot transcriptome of the giant reed, Arundo donax.</title>
        <authorList>
            <person name="Barrero R.A."/>
            <person name="Guerrero F.D."/>
            <person name="Moolhuijzen P."/>
            <person name="Goolsby J.A."/>
            <person name="Tidwell J."/>
            <person name="Bellgard S.E."/>
            <person name="Bellgard M.I."/>
        </authorList>
    </citation>
    <scope>NUCLEOTIDE SEQUENCE</scope>
    <source>
        <tissue evidence="2">Shoot tissue taken approximately 20 cm above the soil surface</tissue>
    </source>
</reference>
<proteinExistence type="predicted"/>